<evidence type="ECO:0000313" key="8">
    <source>
        <dbReference type="EMBL" id="PCH58385.1"/>
    </source>
</evidence>
<sequence>MLNVIEEKLQLDSSKSLASSKSTSAKVNPSKLNFKPNIKAGAKSPAKPRLAKTRSNTVDATIDATQLYLKEIGYTPLLSAEEEVYFSRRALKGDEASRKRMIESNLRLVVKIARRYINRGLALLALVEEGNLGLIHAVEKFDPEKGFRFSTYATWWIRQNIERSLMNQTRTIRLPVHVVKELNTYLRAQRELSNKISREPTMEEIAALVEKPVKDVKRLLALNEKVTSADAPLANDSDKAVLETLVDKNVKDPGELFQNSELRGCISNWLYELSDKQREVLSRRFGLNGYDSDTLENVGREIGLTRERVRQIQIEALKRLKLIMGKEGVARDVLCEFG</sequence>
<accession>A0A2A4ME56</accession>
<evidence type="ECO:0000256" key="6">
    <source>
        <dbReference type="HAMAP-Rule" id="MF_00959"/>
    </source>
</evidence>
<dbReference type="SUPFAM" id="SSF88946">
    <property type="entry name" value="Sigma2 domain of RNA polymerase sigma factors"/>
    <property type="match status" value="1"/>
</dbReference>
<dbReference type="NCBIfam" id="NF004207">
    <property type="entry name" value="PRK05657.1"/>
    <property type="match status" value="1"/>
</dbReference>
<evidence type="ECO:0000256" key="1">
    <source>
        <dbReference type="ARBA" id="ARBA00022490"/>
    </source>
</evidence>
<dbReference type="NCBIfam" id="TIGR02394">
    <property type="entry name" value="rpoS_proteo"/>
    <property type="match status" value="1"/>
</dbReference>
<dbReference type="InterPro" id="IPR000943">
    <property type="entry name" value="RNA_pol_sigma70"/>
</dbReference>
<dbReference type="HAMAP" id="MF_00959">
    <property type="entry name" value="Sigma70_RpoS"/>
    <property type="match status" value="1"/>
</dbReference>
<evidence type="ECO:0000313" key="9">
    <source>
        <dbReference type="Proteomes" id="UP000218172"/>
    </source>
</evidence>
<comment type="similarity">
    <text evidence="6">Belongs to the sigma-70 factor family. RpoS subfamily.</text>
</comment>
<keyword evidence="5 6" id="KW-0804">Transcription</keyword>
<dbReference type="InterPro" id="IPR050239">
    <property type="entry name" value="Sigma-70_RNA_pol_init_factors"/>
</dbReference>
<evidence type="ECO:0000259" key="7">
    <source>
        <dbReference type="PROSITE" id="PS00716"/>
    </source>
</evidence>
<dbReference type="EMBL" id="NVQR01000165">
    <property type="protein sequence ID" value="PCH58385.1"/>
    <property type="molecule type" value="Genomic_DNA"/>
</dbReference>
<dbReference type="Pfam" id="PF04545">
    <property type="entry name" value="Sigma70_r4"/>
    <property type="match status" value="1"/>
</dbReference>
<keyword evidence="1 6" id="KW-0963">Cytoplasm</keyword>
<dbReference type="NCBIfam" id="TIGR02937">
    <property type="entry name" value="sigma70-ECF"/>
    <property type="match status" value="1"/>
</dbReference>
<feature type="domain" description="RNA polymerase sigma-70" evidence="7">
    <location>
        <begin position="294"/>
        <end position="320"/>
    </location>
</feature>
<name>A0A2A4ME56_9GAMM</name>
<evidence type="ECO:0000256" key="3">
    <source>
        <dbReference type="ARBA" id="ARBA00023082"/>
    </source>
</evidence>
<comment type="caution">
    <text evidence="8">The sequence shown here is derived from an EMBL/GenBank/DDBJ whole genome shotgun (WGS) entry which is preliminary data.</text>
</comment>
<dbReference type="Gene3D" id="1.10.10.10">
    <property type="entry name" value="Winged helix-like DNA-binding domain superfamily/Winged helix DNA-binding domain"/>
    <property type="match status" value="2"/>
</dbReference>
<feature type="region of interest" description="Sigma-70 factor domain-3" evidence="6">
    <location>
        <begin position="181"/>
        <end position="256"/>
    </location>
</feature>
<keyword evidence="3 6" id="KW-0731">Sigma factor</keyword>
<feature type="region of interest" description="Sigma-70 factor domain-4" evidence="6">
    <location>
        <begin position="269"/>
        <end position="322"/>
    </location>
</feature>
<dbReference type="InterPro" id="IPR007630">
    <property type="entry name" value="RNA_pol_sigma70_r4"/>
</dbReference>
<dbReference type="AlphaFoldDB" id="A0A2A4ME56"/>
<feature type="region of interest" description="Sigma-70 factor domain-1" evidence="6">
    <location>
        <begin position="63"/>
        <end position="96"/>
    </location>
</feature>
<dbReference type="InterPro" id="IPR007624">
    <property type="entry name" value="RNA_pol_sigma70_r3"/>
</dbReference>
<gene>
    <name evidence="6" type="primary">rpoS</name>
    <name evidence="8" type="ORF">COC19_08550</name>
</gene>
<dbReference type="PANTHER" id="PTHR30603:SF67">
    <property type="entry name" value="RNA POLYMERASE SIGMA FACTOR RPOS"/>
    <property type="match status" value="1"/>
</dbReference>
<feature type="region of interest" description="Sigma-70 factor domain-2" evidence="6">
    <location>
        <begin position="101"/>
        <end position="171"/>
    </location>
</feature>
<dbReference type="Pfam" id="PF00140">
    <property type="entry name" value="Sigma70_r1_2"/>
    <property type="match status" value="1"/>
</dbReference>
<comment type="caution">
    <text evidence="6">Lacks conserved residue(s) required for the propagation of feature annotation.</text>
</comment>
<dbReference type="Proteomes" id="UP000218172">
    <property type="component" value="Unassembled WGS sequence"/>
</dbReference>
<evidence type="ECO:0000256" key="4">
    <source>
        <dbReference type="ARBA" id="ARBA00023125"/>
    </source>
</evidence>
<protein>
    <recommendedName>
        <fullName evidence="6">RNA polymerase sigma factor RpoS</fullName>
    </recommendedName>
    <alternativeName>
        <fullName evidence="6">Sigma S</fullName>
    </alternativeName>
    <alternativeName>
        <fullName evidence="6">Sigma-38</fullName>
    </alternativeName>
</protein>
<dbReference type="FunFam" id="1.10.601.10:FF:000001">
    <property type="entry name" value="RNA polymerase sigma factor SigA"/>
    <property type="match status" value="1"/>
</dbReference>
<dbReference type="GO" id="GO:0016987">
    <property type="term" value="F:sigma factor activity"/>
    <property type="evidence" value="ECO:0007669"/>
    <property type="project" value="UniProtKB-UniRule"/>
</dbReference>
<dbReference type="GO" id="GO:0005737">
    <property type="term" value="C:cytoplasm"/>
    <property type="evidence" value="ECO:0007669"/>
    <property type="project" value="UniProtKB-SubCell"/>
</dbReference>
<dbReference type="PROSITE" id="PS00716">
    <property type="entry name" value="SIGMA70_2"/>
    <property type="match status" value="1"/>
</dbReference>
<dbReference type="InterPro" id="IPR012761">
    <property type="entry name" value="RNA_pol_sigma_RpoS"/>
</dbReference>
<dbReference type="Pfam" id="PF04539">
    <property type="entry name" value="Sigma70_r3"/>
    <property type="match status" value="1"/>
</dbReference>
<comment type="function">
    <text evidence="6">Sigma factors are initiation factors that promote the attachment of RNA polymerase to specific initiation sites and are then released. This sigma factor is the master transcriptional regulator of the stationary phase and the general stress response.</text>
</comment>
<organism evidence="8 9">
    <name type="scientific">SAR86 cluster bacterium</name>
    <dbReference type="NCBI Taxonomy" id="2030880"/>
    <lineage>
        <taxon>Bacteria</taxon>
        <taxon>Pseudomonadati</taxon>
        <taxon>Pseudomonadota</taxon>
        <taxon>Gammaproteobacteria</taxon>
        <taxon>SAR86 cluster</taxon>
    </lineage>
</organism>
<dbReference type="GO" id="GO:0006352">
    <property type="term" value="P:DNA-templated transcription initiation"/>
    <property type="evidence" value="ECO:0007669"/>
    <property type="project" value="UniProtKB-UniRule"/>
</dbReference>
<dbReference type="InterPro" id="IPR013325">
    <property type="entry name" value="RNA_pol_sigma_r2"/>
</dbReference>
<dbReference type="InterPro" id="IPR007627">
    <property type="entry name" value="RNA_pol_sigma70_r2"/>
</dbReference>
<dbReference type="InterPro" id="IPR009042">
    <property type="entry name" value="RNA_pol_sigma70_r1_2"/>
</dbReference>
<proteinExistence type="inferred from homology"/>
<comment type="subcellular location">
    <subcellularLocation>
        <location evidence="6">Cytoplasm</location>
    </subcellularLocation>
</comment>
<keyword evidence="4 6" id="KW-0238">DNA-binding</keyword>
<dbReference type="Pfam" id="PF04542">
    <property type="entry name" value="Sigma70_r2"/>
    <property type="match status" value="1"/>
</dbReference>
<evidence type="ECO:0000256" key="2">
    <source>
        <dbReference type="ARBA" id="ARBA00023015"/>
    </source>
</evidence>
<dbReference type="InterPro" id="IPR014284">
    <property type="entry name" value="RNA_pol_sigma-70_dom"/>
</dbReference>
<reference evidence="9" key="1">
    <citation type="submission" date="2017-08" db="EMBL/GenBank/DDBJ databases">
        <title>A dynamic microbial community with high functional redundancy inhabits the cold, oxic subseafloor aquifer.</title>
        <authorList>
            <person name="Tully B.J."/>
            <person name="Wheat C.G."/>
            <person name="Glazer B.T."/>
            <person name="Huber J.A."/>
        </authorList>
    </citation>
    <scope>NUCLEOTIDE SEQUENCE [LARGE SCALE GENOMIC DNA]</scope>
</reference>
<dbReference type="InterPro" id="IPR013324">
    <property type="entry name" value="RNA_pol_sigma_r3/r4-like"/>
</dbReference>
<keyword evidence="2 6" id="KW-0805">Transcription regulation</keyword>
<dbReference type="PRINTS" id="PR00046">
    <property type="entry name" value="SIGMA70FCT"/>
</dbReference>
<dbReference type="InterPro" id="IPR036388">
    <property type="entry name" value="WH-like_DNA-bd_sf"/>
</dbReference>
<dbReference type="SUPFAM" id="SSF88659">
    <property type="entry name" value="Sigma3 and sigma4 domains of RNA polymerase sigma factors"/>
    <property type="match status" value="2"/>
</dbReference>
<dbReference type="GO" id="GO:0003677">
    <property type="term" value="F:DNA binding"/>
    <property type="evidence" value="ECO:0007669"/>
    <property type="project" value="UniProtKB-UniRule"/>
</dbReference>
<dbReference type="CDD" id="cd06171">
    <property type="entry name" value="Sigma70_r4"/>
    <property type="match status" value="1"/>
</dbReference>
<dbReference type="PANTHER" id="PTHR30603">
    <property type="entry name" value="RNA POLYMERASE SIGMA FACTOR RPO"/>
    <property type="match status" value="1"/>
</dbReference>
<feature type="DNA-binding region" description="H-T-H motif" evidence="6">
    <location>
        <begin position="295"/>
        <end position="314"/>
    </location>
</feature>
<dbReference type="Gene3D" id="1.10.601.10">
    <property type="entry name" value="RNA Polymerase Primary Sigma Factor"/>
    <property type="match status" value="1"/>
</dbReference>
<evidence type="ECO:0000256" key="5">
    <source>
        <dbReference type="ARBA" id="ARBA00023163"/>
    </source>
</evidence>
<comment type="subunit">
    <text evidence="6">Interacts with the RNA polymerase core enzyme.</text>
</comment>